<dbReference type="AlphaFoldDB" id="A0A194XLG6"/>
<dbReference type="GeneID" id="28817162"/>
<gene>
    <name evidence="1" type="ORF">LY89DRAFT_426166</name>
</gene>
<dbReference type="InParanoid" id="A0A194XLG6"/>
<protein>
    <submittedName>
        <fullName evidence="1">Uncharacterized protein</fullName>
    </submittedName>
</protein>
<dbReference type="EMBL" id="KQ947408">
    <property type="protein sequence ID" value="KUJ21085.1"/>
    <property type="molecule type" value="Genomic_DNA"/>
</dbReference>
<organism evidence="1 2">
    <name type="scientific">Mollisia scopiformis</name>
    <name type="common">Conifer needle endophyte fungus</name>
    <name type="synonym">Phialocephala scopiformis</name>
    <dbReference type="NCBI Taxonomy" id="149040"/>
    <lineage>
        <taxon>Eukaryota</taxon>
        <taxon>Fungi</taxon>
        <taxon>Dikarya</taxon>
        <taxon>Ascomycota</taxon>
        <taxon>Pezizomycotina</taxon>
        <taxon>Leotiomycetes</taxon>
        <taxon>Helotiales</taxon>
        <taxon>Mollisiaceae</taxon>
        <taxon>Mollisia</taxon>
    </lineage>
</organism>
<sequence>MNPPLLDNADEPMLSEKHPKALQDLEERRRSSLDTPGSIWLFGARIEVFSPKWISRGTVQCSPCHFLPLQAGYESRCGCIRTNDSFSLAHYSPCSTPITHQARVHRGHRRSIEAASTALNSNGTSQITVMHMTPGENNICNNKHLSHISMTPLHGPQEPYLESWHDT</sequence>
<name>A0A194XLG6_MOLSC</name>
<dbReference type="RefSeq" id="XP_018075440.1">
    <property type="nucleotide sequence ID" value="XM_018207436.1"/>
</dbReference>
<proteinExistence type="predicted"/>
<keyword evidence="2" id="KW-1185">Reference proteome</keyword>
<evidence type="ECO:0000313" key="2">
    <source>
        <dbReference type="Proteomes" id="UP000070700"/>
    </source>
</evidence>
<evidence type="ECO:0000313" key="1">
    <source>
        <dbReference type="EMBL" id="KUJ21085.1"/>
    </source>
</evidence>
<reference evidence="1 2" key="1">
    <citation type="submission" date="2015-10" db="EMBL/GenBank/DDBJ databases">
        <title>Full genome of DAOMC 229536 Phialocephala scopiformis, a fungal endophyte of spruce producing the potent anti-insectan compound rugulosin.</title>
        <authorList>
            <consortium name="DOE Joint Genome Institute"/>
            <person name="Walker A.K."/>
            <person name="Frasz S.L."/>
            <person name="Seifert K.A."/>
            <person name="Miller J.D."/>
            <person name="Mondo S.J."/>
            <person name="Labutti K."/>
            <person name="Lipzen A."/>
            <person name="Dockter R."/>
            <person name="Kennedy M."/>
            <person name="Grigoriev I.V."/>
            <person name="Spatafora J.W."/>
        </authorList>
    </citation>
    <scope>NUCLEOTIDE SEQUENCE [LARGE SCALE GENOMIC DNA]</scope>
    <source>
        <strain evidence="1 2">CBS 120377</strain>
    </source>
</reference>
<dbReference type="Proteomes" id="UP000070700">
    <property type="component" value="Unassembled WGS sequence"/>
</dbReference>
<accession>A0A194XLG6</accession>
<dbReference type="KEGG" id="psco:LY89DRAFT_426166"/>